<evidence type="ECO:0000313" key="2">
    <source>
        <dbReference type="Proteomes" id="UP000029999"/>
    </source>
</evidence>
<dbReference type="Proteomes" id="UP000029999">
    <property type="component" value="Unassembled WGS sequence"/>
</dbReference>
<organism evidence="1 2">
    <name type="scientific">Methylophaga thiooxydans</name>
    <dbReference type="NCBI Taxonomy" id="392484"/>
    <lineage>
        <taxon>Bacteria</taxon>
        <taxon>Pseudomonadati</taxon>
        <taxon>Pseudomonadota</taxon>
        <taxon>Gammaproteobacteria</taxon>
        <taxon>Thiotrichales</taxon>
        <taxon>Piscirickettsiaceae</taxon>
        <taxon>Methylophaga</taxon>
    </lineage>
</organism>
<reference evidence="1 2" key="1">
    <citation type="submission" date="2014-09" db="EMBL/GenBank/DDBJ databases">
        <authorList>
            <person name="Grob C."/>
            <person name="Taubert M."/>
            <person name="Howat A.M."/>
            <person name="Burns O.J."/>
            <person name="Dixon J.L."/>
            <person name="Chen Y."/>
            <person name="Murrell J.C."/>
        </authorList>
    </citation>
    <scope>NUCLEOTIDE SEQUENCE [LARGE SCALE GENOMIC DNA]</scope>
    <source>
        <strain evidence="1">L4</strain>
    </source>
</reference>
<evidence type="ECO:0000313" key="1">
    <source>
        <dbReference type="EMBL" id="KGM06946.1"/>
    </source>
</evidence>
<accession>A0A0A0BG73</accession>
<dbReference type="RefSeq" id="WP_036313686.1">
    <property type="nucleotide sequence ID" value="NZ_JRQD01000003.1"/>
</dbReference>
<sequence length="416" mass="48325">MDKSYTLPKYSIPGLRLENHLEDLCEFIIFVESRGHKIRGTRLERYRKYLEDIVDGGQDSKNIFHDIQNEEFNTKYDVLLYVLREVHELMWIQKGFKSKTPKNIDEKLSLLIGGKDFAALDKKTVSRNTQFELRIASYFSQTGYTSDLSSKTDIIATKGKHQFYVECKRVSSQGQLFKRLLEAKDQLNNRIPGSNLSLAKYGIIVVDVTKIAFKHNGVIMGYTSEHARDLIQDKLKEISNGIASHESLWNLKPLIMVWLQVHIPSLILYPSTFSTRISSLFISSHKVSSKRKFRKAFEELKLTLEIGEQKDPREITKKLPPIRNEITIPKGTIFKWDEEILREFLDLWELSGRDPDRVILEVEFPTEHAVFHYQELIWLLPNIPHSLREKLSGELSLARSVLMAMLIRQRNPYESG</sequence>
<dbReference type="AlphaFoldDB" id="A0A0A0BG73"/>
<proteinExistence type="predicted"/>
<dbReference type="EMBL" id="JRQD01000003">
    <property type="protein sequence ID" value="KGM06946.1"/>
    <property type="molecule type" value="Genomic_DNA"/>
</dbReference>
<gene>
    <name evidence="1" type="ORF">LP43_1441</name>
</gene>
<dbReference type="STRING" id="392484.LP43_1441"/>
<protein>
    <submittedName>
        <fullName evidence="1">Uncharacterized protein</fullName>
    </submittedName>
</protein>
<name>A0A0A0BG73_9GAMM</name>
<comment type="caution">
    <text evidence="1">The sequence shown here is derived from an EMBL/GenBank/DDBJ whole genome shotgun (WGS) entry which is preliminary data.</text>
</comment>